<feature type="domain" description="Protein kinase" evidence="8">
    <location>
        <begin position="215"/>
        <end position="665"/>
    </location>
</feature>
<gene>
    <name evidence="9" type="ORF">DM02DRAFT_637288</name>
</gene>
<dbReference type="PROSITE" id="PS00107">
    <property type="entry name" value="PROTEIN_KINASE_ATP"/>
    <property type="match status" value="1"/>
</dbReference>
<evidence type="ECO:0000313" key="9">
    <source>
        <dbReference type="EMBL" id="PVI08557.1"/>
    </source>
</evidence>
<feature type="binding site" evidence="6">
    <location>
        <position position="244"/>
    </location>
    <ligand>
        <name>ATP</name>
        <dbReference type="ChEBI" id="CHEBI:30616"/>
    </ligand>
</feature>
<feature type="compositionally biased region" description="Low complexity" evidence="7">
    <location>
        <begin position="45"/>
        <end position="61"/>
    </location>
</feature>
<dbReference type="PROSITE" id="PS00108">
    <property type="entry name" value="PROTEIN_KINASE_ST"/>
    <property type="match status" value="1"/>
</dbReference>
<keyword evidence="1" id="KW-0808">Transferase</keyword>
<evidence type="ECO:0000256" key="5">
    <source>
        <dbReference type="ARBA" id="ARBA00037982"/>
    </source>
</evidence>
<evidence type="ECO:0000256" key="1">
    <source>
        <dbReference type="ARBA" id="ARBA00022679"/>
    </source>
</evidence>
<dbReference type="STRING" id="97972.A0A2V1EDC8"/>
<dbReference type="Gene3D" id="3.30.200.20">
    <property type="entry name" value="Phosphorylase Kinase, domain 1"/>
    <property type="match status" value="1"/>
</dbReference>
<dbReference type="SUPFAM" id="SSF56112">
    <property type="entry name" value="Protein kinase-like (PK-like)"/>
    <property type="match status" value="1"/>
</dbReference>
<feature type="region of interest" description="Disordered" evidence="7">
    <location>
        <begin position="375"/>
        <end position="418"/>
    </location>
</feature>
<evidence type="ECO:0000259" key="8">
    <source>
        <dbReference type="PROSITE" id="PS50011"/>
    </source>
</evidence>
<dbReference type="InterPro" id="IPR011009">
    <property type="entry name" value="Kinase-like_dom_sf"/>
</dbReference>
<protein>
    <submittedName>
        <fullName evidence="9">Kinase-like protein</fullName>
    </submittedName>
</protein>
<keyword evidence="2 6" id="KW-0547">Nucleotide-binding</keyword>
<keyword evidence="3 9" id="KW-0418">Kinase</keyword>
<dbReference type="GO" id="GO:0005524">
    <property type="term" value="F:ATP binding"/>
    <property type="evidence" value="ECO:0007669"/>
    <property type="project" value="UniProtKB-UniRule"/>
</dbReference>
<name>A0A2V1EDC8_9PLEO</name>
<dbReference type="AlphaFoldDB" id="A0A2V1EDC8"/>
<dbReference type="InterPro" id="IPR050339">
    <property type="entry name" value="CC_SR_Kinase"/>
</dbReference>
<dbReference type="GO" id="GO:0004694">
    <property type="term" value="F:eukaryotic translation initiation factor 2alpha kinase activity"/>
    <property type="evidence" value="ECO:0007669"/>
    <property type="project" value="TreeGrafter"/>
</dbReference>
<dbReference type="GO" id="GO:0005634">
    <property type="term" value="C:nucleus"/>
    <property type="evidence" value="ECO:0007669"/>
    <property type="project" value="TreeGrafter"/>
</dbReference>
<feature type="compositionally biased region" description="Basic and acidic residues" evidence="7">
    <location>
        <begin position="19"/>
        <end position="28"/>
    </location>
</feature>
<sequence length="670" mass="73150">MSMFFRRPSDSSSSGDESSENRENRERSAPIAEDTLLSKINTLDSAPPAEETAPVPASSSPLTRSGTNDQLRDLLLHSLLEDKALKDTADRLGKSTNDPAVQQTAKATYQGLAQRFSHVLDHTYASDDMKKHRATAFEGIDRATRAQMTGLAAQDLTTTSASQALIAQPALTFTGAAQQVASSHDLNQMLGLHTPIPSFLQGIHGLHTDRYERDFSEIELVGKGGYGKVYKVKHNLDNSFYAVKRITVSHARMQNISKRGAQEMECLLEEVRSLARLEHANIVRYHNAWLEYKAETPGSIIRQTKLLEDATSEYPSTSFGNTYDDPGQYSDAGVVFEASDTGAGAQESIPLGKQATRRKDRRASEVTVATISSTLSHTGLGGVEDDGDVGNQEEAEDDEDVEEISRTVDESSSMMSNSDMPTHLITTSSHFATGPNLTLNVQMSLYDSNLCTFLSSEDPPPTHCYHTCISLELVDSILSGVDYLHARGIVHRDLKPANIFLSLSADRIPPAGSVPLHTCRQCPGREFLYVTPRIGDFGLVAALSDNNATSTATATSSAAATIATKKPVGTEFYRPPTGGLTVNEKLDVYSLGVVTFELLRRFETRMERIDALSKLRHGELPEGFGDEMGLLMGREVERLLIGMLREDEDVRFGCAAVRKGIEDIVSALKK</sequence>
<dbReference type="InterPro" id="IPR008271">
    <property type="entry name" value="Ser/Thr_kinase_AS"/>
</dbReference>
<evidence type="ECO:0000313" key="10">
    <source>
        <dbReference type="Proteomes" id="UP000244855"/>
    </source>
</evidence>
<accession>A0A2V1EDC8</accession>
<dbReference type="OrthoDB" id="1405469at2759"/>
<evidence type="ECO:0000256" key="2">
    <source>
        <dbReference type="ARBA" id="ARBA00022741"/>
    </source>
</evidence>
<dbReference type="PROSITE" id="PS50011">
    <property type="entry name" value="PROTEIN_KINASE_DOM"/>
    <property type="match status" value="1"/>
</dbReference>
<proteinExistence type="inferred from homology"/>
<dbReference type="Proteomes" id="UP000244855">
    <property type="component" value="Unassembled WGS sequence"/>
</dbReference>
<dbReference type="Pfam" id="PF00069">
    <property type="entry name" value="Pkinase"/>
    <property type="match status" value="2"/>
</dbReference>
<dbReference type="InterPro" id="IPR000719">
    <property type="entry name" value="Prot_kinase_dom"/>
</dbReference>
<dbReference type="SMART" id="SM00220">
    <property type="entry name" value="S_TKc"/>
    <property type="match status" value="1"/>
</dbReference>
<dbReference type="EMBL" id="KZ805300">
    <property type="protein sequence ID" value="PVI08557.1"/>
    <property type="molecule type" value="Genomic_DNA"/>
</dbReference>
<reference evidence="9 10" key="1">
    <citation type="journal article" date="2018" name="Sci. Rep.">
        <title>Comparative genomics provides insights into the lifestyle and reveals functional heterogeneity of dark septate endophytic fungi.</title>
        <authorList>
            <person name="Knapp D.G."/>
            <person name="Nemeth J.B."/>
            <person name="Barry K."/>
            <person name="Hainaut M."/>
            <person name="Henrissat B."/>
            <person name="Johnson J."/>
            <person name="Kuo A."/>
            <person name="Lim J.H.P."/>
            <person name="Lipzen A."/>
            <person name="Nolan M."/>
            <person name="Ohm R.A."/>
            <person name="Tamas L."/>
            <person name="Grigoriev I.V."/>
            <person name="Spatafora J.W."/>
            <person name="Nagy L.G."/>
            <person name="Kovacs G.M."/>
        </authorList>
    </citation>
    <scope>NUCLEOTIDE SEQUENCE [LARGE SCALE GENOMIC DNA]</scope>
    <source>
        <strain evidence="9 10">DSE2036</strain>
    </source>
</reference>
<evidence type="ECO:0000256" key="4">
    <source>
        <dbReference type="ARBA" id="ARBA00022840"/>
    </source>
</evidence>
<dbReference type="GO" id="GO:0005737">
    <property type="term" value="C:cytoplasm"/>
    <property type="evidence" value="ECO:0007669"/>
    <property type="project" value="TreeGrafter"/>
</dbReference>
<evidence type="ECO:0000256" key="3">
    <source>
        <dbReference type="ARBA" id="ARBA00022777"/>
    </source>
</evidence>
<evidence type="ECO:0000256" key="6">
    <source>
        <dbReference type="PROSITE-ProRule" id="PRU10141"/>
    </source>
</evidence>
<evidence type="ECO:0000256" key="7">
    <source>
        <dbReference type="SAM" id="MobiDB-lite"/>
    </source>
</evidence>
<comment type="similarity">
    <text evidence="5">Belongs to the protein kinase superfamily. Ser/Thr protein kinase family. GCN2 subfamily.</text>
</comment>
<dbReference type="PANTHER" id="PTHR11042">
    <property type="entry name" value="EUKARYOTIC TRANSLATION INITIATION FACTOR 2-ALPHA KINASE EIF2-ALPHA KINASE -RELATED"/>
    <property type="match status" value="1"/>
</dbReference>
<organism evidence="9 10">
    <name type="scientific">Periconia macrospinosa</name>
    <dbReference type="NCBI Taxonomy" id="97972"/>
    <lineage>
        <taxon>Eukaryota</taxon>
        <taxon>Fungi</taxon>
        <taxon>Dikarya</taxon>
        <taxon>Ascomycota</taxon>
        <taxon>Pezizomycotina</taxon>
        <taxon>Dothideomycetes</taxon>
        <taxon>Pleosporomycetidae</taxon>
        <taxon>Pleosporales</taxon>
        <taxon>Massarineae</taxon>
        <taxon>Periconiaceae</taxon>
        <taxon>Periconia</taxon>
    </lineage>
</organism>
<keyword evidence="4 6" id="KW-0067">ATP-binding</keyword>
<dbReference type="Gene3D" id="1.10.510.10">
    <property type="entry name" value="Transferase(Phosphotransferase) domain 1"/>
    <property type="match status" value="1"/>
</dbReference>
<feature type="compositionally biased region" description="Acidic residues" evidence="7">
    <location>
        <begin position="383"/>
        <end position="402"/>
    </location>
</feature>
<dbReference type="InterPro" id="IPR017441">
    <property type="entry name" value="Protein_kinase_ATP_BS"/>
</dbReference>
<keyword evidence="10" id="KW-1185">Reference proteome</keyword>
<feature type="region of interest" description="Disordered" evidence="7">
    <location>
        <begin position="1"/>
        <end position="67"/>
    </location>
</feature>
<dbReference type="PANTHER" id="PTHR11042:SF187">
    <property type="entry name" value="EUKARYOTIC TRANSLATION INITIATION FACTOR 2-ALPHA KINASE 2"/>
    <property type="match status" value="1"/>
</dbReference>